<dbReference type="AlphaFoldDB" id="A0A1H8EFT6"/>
<evidence type="ECO:0000313" key="2">
    <source>
        <dbReference type="EMBL" id="SEN18352.1"/>
    </source>
</evidence>
<evidence type="ECO:0008006" key="4">
    <source>
        <dbReference type="Google" id="ProtNLM"/>
    </source>
</evidence>
<dbReference type="EMBL" id="FOAP01000033">
    <property type="protein sequence ID" value="SEN18352.1"/>
    <property type="molecule type" value="Genomic_DNA"/>
</dbReference>
<accession>A0A1H8EFT6</accession>
<feature type="region of interest" description="Disordered" evidence="1">
    <location>
        <begin position="898"/>
        <end position="918"/>
    </location>
</feature>
<name>A0A1H8EFT6_STIAU</name>
<protein>
    <recommendedName>
        <fullName evidence="4">CHAT domain-containing protein</fullName>
    </recommendedName>
</protein>
<keyword evidence="3" id="KW-1185">Reference proteome</keyword>
<proteinExistence type="predicted"/>
<gene>
    <name evidence="2" type="ORF">SAMN05444354_1337</name>
</gene>
<evidence type="ECO:0000256" key="1">
    <source>
        <dbReference type="SAM" id="MobiDB-lite"/>
    </source>
</evidence>
<evidence type="ECO:0000313" key="3">
    <source>
        <dbReference type="Proteomes" id="UP000182719"/>
    </source>
</evidence>
<feature type="region of interest" description="Disordered" evidence="1">
    <location>
        <begin position="303"/>
        <end position="324"/>
    </location>
</feature>
<organism evidence="2 3">
    <name type="scientific">Stigmatella aurantiaca</name>
    <dbReference type="NCBI Taxonomy" id="41"/>
    <lineage>
        <taxon>Bacteria</taxon>
        <taxon>Pseudomonadati</taxon>
        <taxon>Myxococcota</taxon>
        <taxon>Myxococcia</taxon>
        <taxon>Myxococcales</taxon>
        <taxon>Cystobacterineae</taxon>
        <taxon>Archangiaceae</taxon>
        <taxon>Stigmatella</taxon>
    </lineage>
</organism>
<sequence>MAMSWENLIAEVGPPRLEIAQHDENPEVLAYFAELLSHASVGAASVHIRAGEPRLERPLTWPLEVITQSSQKQRIEALGEDLLGGDALVRWLPLDRAVAGHVLLVPSDISFVPGSPGHHASEIPSSAIALAFVSERKSAASAMALGLKLRYRLDTDAVLVARTPMQKSDEFWLALLSELSVGRALDEAVLLASRSRAVPFLLSSWEFLAKAKLEARGEGSAARELLRLSESMRDRFELGDLAVPETLARSLGLEGLELSAPELASALQRFLSEPGVERRPGLGAVLAQLRRAVRSAEESLDVALSQELTSPPAEGPKPARKPQPRYLQANIVSTEGGEAVHEPGALLAGRTYEAEVHIGPVRSGSRFVWKPFPEKDLPSSPAGHELTIIFADISGGRESPPPQRARIHLGPEGASTHCSFKFVTPSSGRVGSSGGRFSARIAVLYRNRVLQTALVSAPVVSSVDARARVGRGVEQDMELPPVFPDESLGERTPFDAALVLNHDATGAAGAMVVENDHVRWIDIDQPDLEESIRQLRARLDTLTQSDDRPTGLDDGRLVKLLIALANHGGLLWSMVIDQPGVGPGLRRGRRLQVLEARWGTFLPMEFFYEFPPPRPEAQLCPSARQALVTGGCDHAFHRDEVLAEDYVCPAGFWGLTRVLERQRVLDPEQARADVGLKPMPRREQRTIPLLLKGLVGASHRVDSHDAGSMDKVRHALTTLWPDCTQEVKGWKEWAMAVQAHAPSLLVLLVHTGREESTDVATIEIADEAIAVSRLHERHVRQKDSAGGVLVLLLGCSPVLPTVKFQSVVGRFLWAGRGSAVVVSSIADMLGRHAGPTTAELLTGLEELVRHGTVDVGEAFVRLRRKLLADGDPLMLGLVVYGDVDWSLVAPASSKEDADAEAGDAARRMRGLPDSGACA</sequence>
<reference evidence="3" key="1">
    <citation type="submission" date="2016-10" db="EMBL/GenBank/DDBJ databases">
        <authorList>
            <person name="Varghese N."/>
            <person name="Submissions S."/>
        </authorList>
    </citation>
    <scope>NUCLEOTIDE SEQUENCE [LARGE SCALE GENOMIC DNA]</scope>
    <source>
        <strain evidence="3">DSM 17044</strain>
    </source>
</reference>
<dbReference type="Proteomes" id="UP000182719">
    <property type="component" value="Unassembled WGS sequence"/>
</dbReference>